<dbReference type="EMBL" id="CP071444">
    <property type="protein sequence ID" value="QSX08580.1"/>
    <property type="molecule type" value="Genomic_DNA"/>
</dbReference>
<organism evidence="2 3">
    <name type="scientific">Alkalibacter rhizosphaerae</name>
    <dbReference type="NCBI Taxonomy" id="2815577"/>
    <lineage>
        <taxon>Bacteria</taxon>
        <taxon>Bacillati</taxon>
        <taxon>Bacillota</taxon>
        <taxon>Clostridia</taxon>
        <taxon>Eubacteriales</taxon>
        <taxon>Eubacteriaceae</taxon>
        <taxon>Alkalibacter</taxon>
    </lineage>
</organism>
<dbReference type="GO" id="GO:0005886">
    <property type="term" value="C:plasma membrane"/>
    <property type="evidence" value="ECO:0007669"/>
    <property type="project" value="TreeGrafter"/>
</dbReference>
<sequence>MEERIKNLIDYCQGVLRKENGKVLYERYLKDIQTITPMDLIHIENEQLKMGNKPEELLTVVDKLINVFYKYLKEFAMEAPTEGTFLYYLMEENKEFTEKLHTFKMVVKEREWDTYKEKTLVFLNEMMEYEEHLLKIENILFPMLEKKKDRFNGMQIMWALHDQVRKKLKKLHAHIEKDRLGTEEINMEMGLLYFQLFGLVQKQELILFPAAKETLSAEEFSDMHYQSREYGFPYIEKPKHFTKPEKEGKMNEDPTDNHQILHLETGSLSMDQIKSMLDVLPLDMTLVDEKDQVVYFSRPKERIFPRSPAIIGRNVRNCHPPQSVHVVEDILEAFKNNEKEQASFWIQRNSQFILIQYVALRDDEGKYAGTLEISQEVSQIRALEGERRLLQWMDEK</sequence>
<name>A0A974XH25_9FIRM</name>
<proteinExistence type="predicted"/>
<dbReference type="AlphaFoldDB" id="A0A974XH25"/>
<dbReference type="Pfam" id="PF13596">
    <property type="entry name" value="PAS_10"/>
    <property type="match status" value="1"/>
</dbReference>
<dbReference type="RefSeq" id="WP_207299921.1">
    <property type="nucleotide sequence ID" value="NZ_CP071444.1"/>
</dbReference>
<dbReference type="KEGG" id="alka:J0B03_00345"/>
<reference evidence="2" key="1">
    <citation type="submission" date="2021-03" db="EMBL/GenBank/DDBJ databases">
        <title>Alkalibacter marinus sp. nov., isolated from tidal flat sediment.</title>
        <authorList>
            <person name="Namirimu T."/>
            <person name="Yang J.-A."/>
            <person name="Yang S.-H."/>
            <person name="Kim Y.-J."/>
            <person name="Kwon K.K."/>
        </authorList>
    </citation>
    <scope>NUCLEOTIDE SEQUENCE</scope>
    <source>
        <strain evidence="2">ES005</strain>
    </source>
</reference>
<accession>A0A974XH25</accession>
<keyword evidence="3" id="KW-1185">Reference proteome</keyword>
<dbReference type="Pfam" id="PF01814">
    <property type="entry name" value="Hemerythrin"/>
    <property type="match status" value="1"/>
</dbReference>
<evidence type="ECO:0000313" key="3">
    <source>
        <dbReference type="Proteomes" id="UP000663499"/>
    </source>
</evidence>
<dbReference type="Gene3D" id="1.20.120.520">
    <property type="entry name" value="nmb1532 protein domain like"/>
    <property type="match status" value="1"/>
</dbReference>
<dbReference type="PANTHER" id="PTHR39966:SF3">
    <property type="entry name" value="DUF438 DOMAIN-CONTAINING PROTEIN"/>
    <property type="match status" value="1"/>
</dbReference>
<protein>
    <submittedName>
        <fullName evidence="2">DUF438 domain-containing protein</fullName>
    </submittedName>
</protein>
<dbReference type="PANTHER" id="PTHR39966">
    <property type="entry name" value="BLL2471 PROTEIN-RELATED"/>
    <property type="match status" value="1"/>
</dbReference>
<evidence type="ECO:0000259" key="1">
    <source>
        <dbReference type="Pfam" id="PF01814"/>
    </source>
</evidence>
<dbReference type="Proteomes" id="UP000663499">
    <property type="component" value="Chromosome"/>
</dbReference>
<dbReference type="InterPro" id="IPR012312">
    <property type="entry name" value="Hemerythrin-like"/>
</dbReference>
<dbReference type="Gene3D" id="3.30.450.20">
    <property type="entry name" value="PAS domain"/>
    <property type="match status" value="1"/>
</dbReference>
<evidence type="ECO:0000313" key="2">
    <source>
        <dbReference type="EMBL" id="QSX08580.1"/>
    </source>
</evidence>
<feature type="domain" description="Hemerythrin-like" evidence="1">
    <location>
        <begin position="86"/>
        <end position="179"/>
    </location>
</feature>
<gene>
    <name evidence="2" type="ORF">J0B03_00345</name>
</gene>
<dbReference type="SUPFAM" id="SSF55785">
    <property type="entry name" value="PYP-like sensor domain (PAS domain)"/>
    <property type="match status" value="1"/>
</dbReference>
<dbReference type="InterPro" id="IPR035965">
    <property type="entry name" value="PAS-like_dom_sf"/>
</dbReference>